<comment type="subcellular location">
    <subcellularLocation>
        <location evidence="1">Membrane</location>
        <topology evidence="1">Multi-pass membrane protein</topology>
    </subcellularLocation>
</comment>
<dbReference type="Proteomes" id="UP000053789">
    <property type="component" value="Unassembled WGS sequence"/>
</dbReference>
<evidence type="ECO:0000256" key="2">
    <source>
        <dbReference type="ARBA" id="ARBA00022692"/>
    </source>
</evidence>
<dbReference type="EMBL" id="KN846994">
    <property type="protein sequence ID" value="KIW89881.1"/>
    <property type="molecule type" value="Genomic_DNA"/>
</dbReference>
<dbReference type="GO" id="GO:0022857">
    <property type="term" value="F:transmembrane transporter activity"/>
    <property type="evidence" value="ECO:0007669"/>
    <property type="project" value="InterPro"/>
</dbReference>
<feature type="transmembrane region" description="Helical" evidence="5">
    <location>
        <begin position="215"/>
        <end position="235"/>
    </location>
</feature>
<feature type="transmembrane region" description="Helical" evidence="5">
    <location>
        <begin position="186"/>
        <end position="209"/>
    </location>
</feature>
<dbReference type="VEuPathDB" id="FungiDB:Z519_09310"/>
<protein>
    <recommendedName>
        <fullName evidence="6">Major facilitator superfamily (MFS) profile domain-containing protein</fullName>
    </recommendedName>
</protein>
<dbReference type="PANTHER" id="PTHR23502:SF181">
    <property type="entry name" value="MAJOR FACILITATOR SUPERFAMILY (MFS) PROFILE DOMAIN-CONTAINING PROTEIN"/>
    <property type="match status" value="1"/>
</dbReference>
<keyword evidence="4 5" id="KW-0472">Membrane</keyword>
<feature type="transmembrane region" description="Helical" evidence="5">
    <location>
        <begin position="459"/>
        <end position="479"/>
    </location>
</feature>
<keyword evidence="3 5" id="KW-1133">Transmembrane helix</keyword>
<accession>A0A0D2EII9</accession>
<feature type="transmembrane region" description="Helical" evidence="5">
    <location>
        <begin position="127"/>
        <end position="148"/>
    </location>
</feature>
<keyword evidence="2 5" id="KW-0812">Transmembrane</keyword>
<feature type="transmembrane region" description="Helical" evidence="5">
    <location>
        <begin position="311"/>
        <end position="333"/>
    </location>
</feature>
<dbReference type="RefSeq" id="XP_016616550.1">
    <property type="nucleotide sequence ID" value="XM_016767034.1"/>
</dbReference>
<dbReference type="AlphaFoldDB" id="A0A0D2EII9"/>
<feature type="transmembrane region" description="Helical" evidence="5">
    <location>
        <begin position="397"/>
        <end position="416"/>
    </location>
</feature>
<dbReference type="PANTHER" id="PTHR23502">
    <property type="entry name" value="MAJOR FACILITATOR SUPERFAMILY"/>
    <property type="match status" value="1"/>
</dbReference>
<gene>
    <name evidence="7" type="ORF">Z519_09310</name>
</gene>
<dbReference type="InterPro" id="IPR011701">
    <property type="entry name" value="MFS"/>
</dbReference>
<feature type="transmembrane region" description="Helical" evidence="5">
    <location>
        <begin position="160"/>
        <end position="179"/>
    </location>
</feature>
<evidence type="ECO:0000313" key="8">
    <source>
        <dbReference type="Proteomes" id="UP000053789"/>
    </source>
</evidence>
<dbReference type="InterPro" id="IPR020846">
    <property type="entry name" value="MFS_dom"/>
</dbReference>
<feature type="transmembrane region" description="Helical" evidence="5">
    <location>
        <begin position="422"/>
        <end position="447"/>
    </location>
</feature>
<dbReference type="PROSITE" id="PS50850">
    <property type="entry name" value="MFS"/>
    <property type="match status" value="1"/>
</dbReference>
<name>A0A0D2EII9_CLAB1</name>
<dbReference type="OrthoDB" id="5215911at2759"/>
<dbReference type="GO" id="GO:0005886">
    <property type="term" value="C:plasma membrane"/>
    <property type="evidence" value="ECO:0007669"/>
    <property type="project" value="TreeGrafter"/>
</dbReference>
<feature type="domain" description="Major facilitator superfamily (MFS) profile" evidence="6">
    <location>
        <begin position="61"/>
        <end position="528"/>
    </location>
</feature>
<evidence type="ECO:0000313" key="7">
    <source>
        <dbReference type="EMBL" id="KIW89881.1"/>
    </source>
</evidence>
<evidence type="ECO:0000256" key="1">
    <source>
        <dbReference type="ARBA" id="ARBA00004141"/>
    </source>
</evidence>
<evidence type="ECO:0000256" key="4">
    <source>
        <dbReference type="ARBA" id="ARBA00023136"/>
    </source>
</evidence>
<keyword evidence="8" id="KW-1185">Reference proteome</keyword>
<evidence type="ECO:0000256" key="3">
    <source>
        <dbReference type="ARBA" id="ARBA00022989"/>
    </source>
</evidence>
<feature type="transmembrane region" description="Helical" evidence="5">
    <location>
        <begin position="61"/>
        <end position="85"/>
    </location>
</feature>
<feature type="transmembrane region" description="Helical" evidence="5">
    <location>
        <begin position="353"/>
        <end position="376"/>
    </location>
</feature>
<dbReference type="SUPFAM" id="SSF103473">
    <property type="entry name" value="MFS general substrate transporter"/>
    <property type="match status" value="1"/>
</dbReference>
<evidence type="ECO:0000256" key="5">
    <source>
        <dbReference type="SAM" id="Phobius"/>
    </source>
</evidence>
<dbReference type="Gene3D" id="1.20.1250.20">
    <property type="entry name" value="MFS general substrate transporter like domains"/>
    <property type="match status" value="1"/>
</dbReference>
<sequence length="528" mass="58620">MRLRTLQQVGHHEKAVTLVDSSETQDEHNPHLGATDIVLVPHPSNDVNDPLRFPKWKKWTIFGNVILLTFVCNFWLGGLAPGFYLLSLEFKIGTSQATGLLTWPLLAAGLCNFFWVPTADYIGRRPVFLTCVIAMFACEIWASVATSYTGLLASRTIGSFFSSCHEALGPVIVNDIFFLHERGQKVSIFVLGIYLGNSLGTVISGFIIQGIGWRWTSWLSAILSGINIIGIVFFLPETRFNRTLDNEADQTVSATHQPKEDHEYKEEAAIEEFSATPVLVGQKKTMWQDMKIFSGVASHSYVTHLIRPFPLLFYPSVAWGTFVFLVSLAWLMAAGSLSSFIFQVPPYNFGPGVNGLVQLAGLIGNLVGAFFGGQLSDLYVRYDARRRGGKFLPESRLICLGFAAVICPVGILLFGIGAQHHWHWAILYAGYGFVSVMPNIAIIAMTYSVDSYFEVASEILLLMNGLKAIGAFGFFYGFIPWTASVGYSAAFCTMAGIWWFALLLAVPMYFFGPRIRNYTIDHFKIVLI</sequence>
<evidence type="ECO:0000259" key="6">
    <source>
        <dbReference type="PROSITE" id="PS50850"/>
    </source>
</evidence>
<proteinExistence type="predicted"/>
<reference evidence="7" key="1">
    <citation type="submission" date="2015-01" db="EMBL/GenBank/DDBJ databases">
        <title>The Genome Sequence of Cladophialophora bantiana CBS 173.52.</title>
        <authorList>
            <consortium name="The Broad Institute Genomics Platform"/>
            <person name="Cuomo C."/>
            <person name="de Hoog S."/>
            <person name="Gorbushina A."/>
            <person name="Stielow B."/>
            <person name="Teixiera M."/>
            <person name="Abouelleil A."/>
            <person name="Chapman S.B."/>
            <person name="Priest M."/>
            <person name="Young S.K."/>
            <person name="Wortman J."/>
            <person name="Nusbaum C."/>
            <person name="Birren B."/>
        </authorList>
    </citation>
    <scope>NUCLEOTIDE SEQUENCE [LARGE SCALE GENOMIC DNA]</scope>
    <source>
        <strain evidence="7">CBS 173.52</strain>
    </source>
</reference>
<dbReference type="Pfam" id="PF07690">
    <property type="entry name" value="MFS_1"/>
    <property type="match status" value="1"/>
</dbReference>
<organism evidence="7 8">
    <name type="scientific">Cladophialophora bantiana (strain ATCC 10958 / CBS 173.52 / CDC B-1940 / NIH 8579)</name>
    <name type="common">Xylohypha bantiana</name>
    <dbReference type="NCBI Taxonomy" id="1442370"/>
    <lineage>
        <taxon>Eukaryota</taxon>
        <taxon>Fungi</taxon>
        <taxon>Dikarya</taxon>
        <taxon>Ascomycota</taxon>
        <taxon>Pezizomycotina</taxon>
        <taxon>Eurotiomycetes</taxon>
        <taxon>Chaetothyriomycetidae</taxon>
        <taxon>Chaetothyriales</taxon>
        <taxon>Herpotrichiellaceae</taxon>
        <taxon>Cladophialophora</taxon>
    </lineage>
</organism>
<dbReference type="GeneID" id="27702238"/>
<feature type="transmembrane region" description="Helical" evidence="5">
    <location>
        <begin position="485"/>
        <end position="511"/>
    </location>
</feature>
<feature type="transmembrane region" description="Helical" evidence="5">
    <location>
        <begin position="97"/>
        <end position="115"/>
    </location>
</feature>
<dbReference type="InterPro" id="IPR036259">
    <property type="entry name" value="MFS_trans_sf"/>
</dbReference>
<dbReference type="HOGENOM" id="CLU_008455_13_6_1"/>